<keyword evidence="3" id="KW-1185">Reference proteome</keyword>
<evidence type="ECO:0000313" key="2">
    <source>
        <dbReference type="EMBL" id="GMN23734.1"/>
    </source>
</evidence>
<sequence length="277" mass="29763">MLKSVMALVSKQRGKALARKIFPYMNKWADPLFISVPYRLGCSSDLVGLNSECPLRVYIFESGQAAKAGDRTGTVASGVRCQAEDAMCCARVLLLVGTGQHDVASKGSISTGKVIGMSSPGSGRILLRSNLSNPKQTNLSMAYSGLVSHADQPCTRRRQSAEADTTGGAGDPTRPFFSIRAKWCISSRATSLGGSHSSLESTAPPGDCSVYTVDYFTSAVNHEYLESLREEFQIVGYVEMVVPGPNDLPSRPPPGYVTLSAEFFRAGLRLPFHPFLA</sequence>
<feature type="region of interest" description="Disordered" evidence="1">
    <location>
        <begin position="151"/>
        <end position="171"/>
    </location>
</feature>
<dbReference type="EMBL" id="BTGU01009403">
    <property type="protein sequence ID" value="GMN23734.1"/>
    <property type="molecule type" value="Genomic_DNA"/>
</dbReference>
<proteinExistence type="predicted"/>
<evidence type="ECO:0000313" key="3">
    <source>
        <dbReference type="Proteomes" id="UP001187192"/>
    </source>
</evidence>
<accession>A0AA87Z1E2</accession>
<dbReference type="Proteomes" id="UP001187192">
    <property type="component" value="Unassembled WGS sequence"/>
</dbReference>
<organism evidence="2 3">
    <name type="scientific">Ficus carica</name>
    <name type="common">Common fig</name>
    <dbReference type="NCBI Taxonomy" id="3494"/>
    <lineage>
        <taxon>Eukaryota</taxon>
        <taxon>Viridiplantae</taxon>
        <taxon>Streptophyta</taxon>
        <taxon>Embryophyta</taxon>
        <taxon>Tracheophyta</taxon>
        <taxon>Spermatophyta</taxon>
        <taxon>Magnoliopsida</taxon>
        <taxon>eudicotyledons</taxon>
        <taxon>Gunneridae</taxon>
        <taxon>Pentapetalae</taxon>
        <taxon>rosids</taxon>
        <taxon>fabids</taxon>
        <taxon>Rosales</taxon>
        <taxon>Moraceae</taxon>
        <taxon>Ficeae</taxon>
        <taxon>Ficus</taxon>
    </lineage>
</organism>
<gene>
    <name evidence="2" type="ORF">TIFTF001_051326</name>
</gene>
<evidence type="ECO:0000256" key="1">
    <source>
        <dbReference type="SAM" id="MobiDB-lite"/>
    </source>
</evidence>
<name>A0AA87Z1E2_FICCA</name>
<dbReference type="AlphaFoldDB" id="A0AA87Z1E2"/>
<protein>
    <submittedName>
        <fullName evidence="2">Uncharacterized protein</fullName>
    </submittedName>
</protein>
<comment type="caution">
    <text evidence="2">The sequence shown here is derived from an EMBL/GenBank/DDBJ whole genome shotgun (WGS) entry which is preliminary data.</text>
</comment>
<reference evidence="2" key="1">
    <citation type="submission" date="2023-07" db="EMBL/GenBank/DDBJ databases">
        <title>draft genome sequence of fig (Ficus carica).</title>
        <authorList>
            <person name="Takahashi T."/>
            <person name="Nishimura K."/>
        </authorList>
    </citation>
    <scope>NUCLEOTIDE SEQUENCE</scope>
</reference>